<dbReference type="InterPro" id="IPR009044">
    <property type="entry name" value="ssDNA-bd_transcriptional_reg"/>
</dbReference>
<keyword evidence="4" id="KW-0238">DNA-binding</keyword>
<dbReference type="PROSITE" id="PS51998">
    <property type="entry name" value="DEK_C"/>
    <property type="match status" value="1"/>
</dbReference>
<evidence type="ECO:0000256" key="3">
    <source>
        <dbReference type="ARBA" id="ARBA00023015"/>
    </source>
</evidence>
<evidence type="ECO:0000313" key="10">
    <source>
        <dbReference type="Proteomes" id="UP001489004"/>
    </source>
</evidence>
<keyword evidence="10" id="KW-1185">Reference proteome</keyword>
<evidence type="ECO:0000256" key="7">
    <source>
        <dbReference type="SAM" id="MobiDB-lite"/>
    </source>
</evidence>
<keyword evidence="3" id="KW-0805">Transcription regulation</keyword>
<dbReference type="Pfam" id="PF02229">
    <property type="entry name" value="PC4"/>
    <property type="match status" value="4"/>
</dbReference>
<dbReference type="InterPro" id="IPR014876">
    <property type="entry name" value="DEK_C"/>
</dbReference>
<dbReference type="Pfam" id="PF08766">
    <property type="entry name" value="DEK_C"/>
    <property type="match status" value="1"/>
</dbReference>
<dbReference type="Gene3D" id="2.30.31.10">
    <property type="entry name" value="Transcriptional Coactivator Pc4, Chain A"/>
    <property type="match status" value="4"/>
</dbReference>
<evidence type="ECO:0000256" key="4">
    <source>
        <dbReference type="ARBA" id="ARBA00023125"/>
    </source>
</evidence>
<comment type="caution">
    <text evidence="9">The sequence shown here is derived from an EMBL/GenBank/DDBJ whole genome shotgun (WGS) entry which is preliminary data.</text>
</comment>
<sequence length="427" mass="45824">MVSATALTKELQKLLKAADLEVTTERKLTQALVDKFGTAALTHQELISAQIQDFLQQDGGVDDADDENSDEDDFEDNKKVAGNRKRKGTASAGPGKPAKAAKAVSNSNEFALELADNRRLTVGRFGSNLLVGIREFYEKDGELCPGKKGISLSLDQWAKLRGSAADVSKAADDCDLEYALDLASMRRVTITEFKGRVLIDLREFYEKEGQQLPGKKGIALSQDQWALVCGSLDAVDEAIKQQNGGTAPQPKQTAQPATGVFGGPSTSAAGGAPEAPHDQAADPSAGSPSNAGNPAELPVQLSAMRRADVSEFKGTKYVNIREYYEKDGKLLPGSKGISLPEAQFQALRDSAGELSEHLNAGSELEVTLSGKRKASVSSFKGKFMINIREYYEKDGKQLPGKKGISLPREQWIKLTQHLDALAAALTA</sequence>
<protein>
    <recommendedName>
        <fullName evidence="8">DEK-C domain-containing protein</fullName>
    </recommendedName>
</protein>
<dbReference type="SUPFAM" id="SSF54447">
    <property type="entry name" value="ssDNA-binding transcriptional regulator domain"/>
    <property type="match status" value="4"/>
</dbReference>
<feature type="region of interest" description="Disordered" evidence="7">
    <location>
        <begin position="242"/>
        <end position="295"/>
    </location>
</feature>
<dbReference type="Proteomes" id="UP001489004">
    <property type="component" value="Unassembled WGS sequence"/>
</dbReference>
<name>A0AAW1Q7F6_9CHLO</name>
<evidence type="ECO:0000313" key="9">
    <source>
        <dbReference type="EMBL" id="KAK9816898.1"/>
    </source>
</evidence>
<dbReference type="GO" id="GO:0003677">
    <property type="term" value="F:DNA binding"/>
    <property type="evidence" value="ECO:0007669"/>
    <property type="project" value="UniProtKB-KW"/>
</dbReference>
<dbReference type="GO" id="GO:0003713">
    <property type="term" value="F:transcription coactivator activity"/>
    <property type="evidence" value="ECO:0007669"/>
    <property type="project" value="InterPro"/>
</dbReference>
<evidence type="ECO:0000259" key="8">
    <source>
        <dbReference type="PROSITE" id="PS51998"/>
    </source>
</evidence>
<evidence type="ECO:0000256" key="5">
    <source>
        <dbReference type="ARBA" id="ARBA00023163"/>
    </source>
</evidence>
<dbReference type="GO" id="GO:0060261">
    <property type="term" value="P:positive regulation of transcription initiation by RNA polymerase II"/>
    <property type="evidence" value="ECO:0007669"/>
    <property type="project" value="InterPro"/>
</dbReference>
<feature type="compositionally biased region" description="Low complexity" evidence="7">
    <location>
        <begin position="89"/>
        <end position="102"/>
    </location>
</feature>
<evidence type="ECO:0000256" key="6">
    <source>
        <dbReference type="ARBA" id="ARBA00023242"/>
    </source>
</evidence>
<organism evidence="9 10">
    <name type="scientific">[Myrmecia] bisecta</name>
    <dbReference type="NCBI Taxonomy" id="41462"/>
    <lineage>
        <taxon>Eukaryota</taxon>
        <taxon>Viridiplantae</taxon>
        <taxon>Chlorophyta</taxon>
        <taxon>core chlorophytes</taxon>
        <taxon>Trebouxiophyceae</taxon>
        <taxon>Trebouxiales</taxon>
        <taxon>Trebouxiaceae</taxon>
        <taxon>Myrmecia</taxon>
    </lineage>
</organism>
<evidence type="ECO:0000256" key="2">
    <source>
        <dbReference type="ARBA" id="ARBA00009001"/>
    </source>
</evidence>
<keyword evidence="6" id="KW-0539">Nucleus</keyword>
<accession>A0AAW1Q7F6</accession>
<dbReference type="AlphaFoldDB" id="A0AAW1Q7F6"/>
<dbReference type="SUPFAM" id="SSF109715">
    <property type="entry name" value="DEK C-terminal domain"/>
    <property type="match status" value="1"/>
</dbReference>
<feature type="compositionally biased region" description="Low complexity" evidence="7">
    <location>
        <begin position="263"/>
        <end position="274"/>
    </location>
</feature>
<dbReference type="InterPro" id="IPR003173">
    <property type="entry name" value="PC4_C"/>
</dbReference>
<dbReference type="EMBL" id="JALJOR010000005">
    <property type="protein sequence ID" value="KAK9816898.1"/>
    <property type="molecule type" value="Genomic_DNA"/>
</dbReference>
<comment type="subcellular location">
    <subcellularLocation>
        <location evidence="1">Nucleus</location>
    </subcellularLocation>
</comment>
<comment type="similarity">
    <text evidence="2">Belongs to the transcriptional coactivator PC4 family.</text>
</comment>
<feature type="compositionally biased region" description="Polar residues" evidence="7">
    <location>
        <begin position="242"/>
        <end position="256"/>
    </location>
</feature>
<gene>
    <name evidence="9" type="ORF">WJX72_006917</name>
</gene>
<feature type="region of interest" description="Disordered" evidence="7">
    <location>
        <begin position="58"/>
        <end position="102"/>
    </location>
</feature>
<proteinExistence type="inferred from homology"/>
<keyword evidence="5" id="KW-0804">Transcription</keyword>
<dbReference type="PANTHER" id="PTHR13215">
    <property type="entry name" value="RNA POLYMERASE II TRANSCRIPTIONAL COACTIVATOR"/>
    <property type="match status" value="1"/>
</dbReference>
<evidence type="ECO:0000256" key="1">
    <source>
        <dbReference type="ARBA" id="ARBA00004123"/>
    </source>
</evidence>
<dbReference type="GO" id="GO:0005634">
    <property type="term" value="C:nucleus"/>
    <property type="evidence" value="ECO:0007669"/>
    <property type="project" value="UniProtKB-SubCell"/>
</dbReference>
<reference evidence="9 10" key="1">
    <citation type="journal article" date="2024" name="Nat. Commun.">
        <title>Phylogenomics reveals the evolutionary origins of lichenization in chlorophyte algae.</title>
        <authorList>
            <person name="Puginier C."/>
            <person name="Libourel C."/>
            <person name="Otte J."/>
            <person name="Skaloud P."/>
            <person name="Haon M."/>
            <person name="Grisel S."/>
            <person name="Petersen M."/>
            <person name="Berrin J.G."/>
            <person name="Delaux P.M."/>
            <person name="Dal Grande F."/>
            <person name="Keller J."/>
        </authorList>
    </citation>
    <scope>NUCLEOTIDE SEQUENCE [LARGE SCALE GENOMIC DNA]</scope>
    <source>
        <strain evidence="9 10">SAG 2043</strain>
    </source>
</reference>
<feature type="domain" description="DEK-C" evidence="8">
    <location>
        <begin position="1"/>
        <end position="56"/>
    </location>
</feature>
<dbReference type="InterPro" id="IPR045125">
    <property type="entry name" value="Sub1/Tcp4-like"/>
</dbReference>
<feature type="compositionally biased region" description="Acidic residues" evidence="7">
    <location>
        <begin position="60"/>
        <end position="75"/>
    </location>
</feature>